<name>A0A218VR67_PUNGR</name>
<reference evidence="2 4" key="3">
    <citation type="submission" date="2017-11" db="EMBL/GenBank/DDBJ databases">
        <title>De-novo sequencing of pomegranate (Punica granatum L.) genome.</title>
        <authorList>
            <person name="Akparov Z."/>
            <person name="Amiraslanov A."/>
            <person name="Hajiyeva S."/>
            <person name="Abbasov M."/>
            <person name="Kaur K."/>
            <person name="Hamwieh A."/>
            <person name="Solovyev V."/>
            <person name="Salamov A."/>
            <person name="Braich B."/>
            <person name="Kosarev P."/>
            <person name="Mahmoud A."/>
            <person name="Hajiyev E."/>
            <person name="Babayeva S."/>
            <person name="Izzatullayeva V."/>
            <person name="Mammadov A."/>
            <person name="Mammadov A."/>
            <person name="Sharifova S."/>
            <person name="Ojaghi J."/>
            <person name="Eynullazada K."/>
            <person name="Bayramov B."/>
            <person name="Abdulazimova A."/>
            <person name="Shahmuradov I."/>
        </authorList>
    </citation>
    <scope>NUCLEOTIDE SEQUENCE [LARGE SCALE GENOMIC DNA]</scope>
    <source>
        <strain evidence="2">AG2017</strain>
        <strain evidence="4">cv. AG2017</strain>
        <tissue evidence="2">Leaf</tissue>
    </source>
</reference>
<organism evidence="1 3">
    <name type="scientific">Punica granatum</name>
    <name type="common">Pomegranate</name>
    <dbReference type="NCBI Taxonomy" id="22663"/>
    <lineage>
        <taxon>Eukaryota</taxon>
        <taxon>Viridiplantae</taxon>
        <taxon>Streptophyta</taxon>
        <taxon>Embryophyta</taxon>
        <taxon>Tracheophyta</taxon>
        <taxon>Spermatophyta</taxon>
        <taxon>Magnoliopsida</taxon>
        <taxon>eudicotyledons</taxon>
        <taxon>Gunneridae</taxon>
        <taxon>Pentapetalae</taxon>
        <taxon>rosids</taxon>
        <taxon>malvids</taxon>
        <taxon>Myrtales</taxon>
        <taxon>Lythraceae</taxon>
        <taxon>Punica</taxon>
    </lineage>
</organism>
<dbReference type="EMBL" id="MTKT01006318">
    <property type="protein sequence ID" value="OWM63027.1"/>
    <property type="molecule type" value="Genomic_DNA"/>
</dbReference>
<evidence type="ECO:0000313" key="4">
    <source>
        <dbReference type="Proteomes" id="UP000233551"/>
    </source>
</evidence>
<sequence length="106" mass="12078">MGSLLQLCSRSIPRSVQSHYLSALTLYVRKRLSYLLPFVSKFLSSLGELVVESITLFSQGVQLSVDDRLCGDLTSRSNRRWGAWHRWGMWLGSEPKTLKMETSDVL</sequence>
<proteinExistence type="predicted"/>
<dbReference type="EMBL" id="PGOL01001925">
    <property type="protein sequence ID" value="PKI52598.1"/>
    <property type="molecule type" value="Genomic_DNA"/>
</dbReference>
<gene>
    <name evidence="1" type="ORF">CDL15_Pgr026201</name>
    <name evidence="2" type="ORF">CRG98_027026</name>
</gene>
<dbReference type="Proteomes" id="UP000233551">
    <property type="component" value="Unassembled WGS sequence"/>
</dbReference>
<protein>
    <submittedName>
        <fullName evidence="1">Uncharacterized protein</fullName>
    </submittedName>
</protein>
<evidence type="ECO:0000313" key="1">
    <source>
        <dbReference type="EMBL" id="OWM63027.1"/>
    </source>
</evidence>
<accession>A0A218VR67</accession>
<reference evidence="3" key="1">
    <citation type="journal article" date="2017" name="Plant J.">
        <title>The pomegranate (Punica granatum L.) genome and the genomics of punicalagin biosynthesis.</title>
        <authorList>
            <person name="Qin G."/>
            <person name="Xu C."/>
            <person name="Ming R."/>
            <person name="Tang H."/>
            <person name="Guyot R."/>
            <person name="Kramer E.M."/>
            <person name="Hu Y."/>
            <person name="Yi X."/>
            <person name="Qi Y."/>
            <person name="Xu X."/>
            <person name="Gao Z."/>
            <person name="Pan H."/>
            <person name="Jian J."/>
            <person name="Tian Y."/>
            <person name="Yue Z."/>
            <person name="Xu Y."/>
        </authorList>
    </citation>
    <scope>NUCLEOTIDE SEQUENCE [LARGE SCALE GENOMIC DNA]</scope>
    <source>
        <strain evidence="3">cv. Dabenzi</strain>
    </source>
</reference>
<comment type="caution">
    <text evidence="1">The sequence shown here is derived from an EMBL/GenBank/DDBJ whole genome shotgun (WGS) entry which is preliminary data.</text>
</comment>
<evidence type="ECO:0000313" key="3">
    <source>
        <dbReference type="Proteomes" id="UP000197138"/>
    </source>
</evidence>
<dbReference type="AlphaFoldDB" id="A0A218VR67"/>
<reference evidence="1" key="2">
    <citation type="submission" date="2017-06" db="EMBL/GenBank/DDBJ databases">
        <title>The pomegranate genome and the genomics of punicalagin biosynthesis.</title>
        <authorList>
            <person name="Xu C."/>
        </authorList>
    </citation>
    <scope>NUCLEOTIDE SEQUENCE [LARGE SCALE GENOMIC DNA]</scope>
    <source>
        <tissue evidence="1">Fresh leaf</tissue>
    </source>
</reference>
<dbReference type="Proteomes" id="UP000197138">
    <property type="component" value="Unassembled WGS sequence"/>
</dbReference>
<evidence type="ECO:0000313" key="2">
    <source>
        <dbReference type="EMBL" id="PKI52598.1"/>
    </source>
</evidence>
<keyword evidence="4" id="KW-1185">Reference proteome</keyword>